<dbReference type="InterPro" id="IPR036236">
    <property type="entry name" value="Znf_C2H2_sf"/>
</dbReference>
<keyword evidence="4 8" id="KW-0863">Zinc-finger</keyword>
<keyword evidence="6" id="KW-0238">DNA-binding</keyword>
<evidence type="ECO:0000256" key="1">
    <source>
        <dbReference type="ARBA" id="ARBA00004123"/>
    </source>
</evidence>
<dbReference type="GO" id="GO:0003677">
    <property type="term" value="F:DNA binding"/>
    <property type="evidence" value="ECO:0007669"/>
    <property type="project" value="UniProtKB-KW"/>
</dbReference>
<feature type="domain" description="C2H2-type" evidence="9">
    <location>
        <begin position="106"/>
        <end position="133"/>
    </location>
</feature>
<evidence type="ECO:0000256" key="7">
    <source>
        <dbReference type="ARBA" id="ARBA00023242"/>
    </source>
</evidence>
<evidence type="ECO:0000256" key="6">
    <source>
        <dbReference type="ARBA" id="ARBA00023125"/>
    </source>
</evidence>
<dbReference type="PANTHER" id="PTHR24394">
    <property type="entry name" value="ZINC FINGER PROTEIN"/>
    <property type="match status" value="1"/>
</dbReference>
<dbReference type="PANTHER" id="PTHR24394:SF44">
    <property type="entry name" value="ZINC FINGER PROTEIN 271-LIKE"/>
    <property type="match status" value="1"/>
</dbReference>
<protein>
    <submittedName>
        <fullName evidence="11">Zinc finger protein 177-like isoform X1</fullName>
    </submittedName>
</protein>
<dbReference type="SUPFAM" id="SSF57667">
    <property type="entry name" value="beta-beta-alpha zinc fingers"/>
    <property type="match status" value="1"/>
</dbReference>
<dbReference type="GO" id="GO:0008270">
    <property type="term" value="F:zinc ion binding"/>
    <property type="evidence" value="ECO:0007669"/>
    <property type="project" value="UniProtKB-KW"/>
</dbReference>
<accession>A0A6P8YAX0</accession>
<dbReference type="OrthoDB" id="6077919at2759"/>
<evidence type="ECO:0000256" key="5">
    <source>
        <dbReference type="ARBA" id="ARBA00022833"/>
    </source>
</evidence>
<evidence type="ECO:0000256" key="4">
    <source>
        <dbReference type="ARBA" id="ARBA00022771"/>
    </source>
</evidence>
<dbReference type="GO" id="GO:0005634">
    <property type="term" value="C:nucleus"/>
    <property type="evidence" value="ECO:0007669"/>
    <property type="project" value="UniProtKB-SubCell"/>
</dbReference>
<dbReference type="GO" id="GO:0000981">
    <property type="term" value="F:DNA-binding transcription factor activity, RNA polymerase II-specific"/>
    <property type="evidence" value="ECO:0007669"/>
    <property type="project" value="TreeGrafter"/>
</dbReference>
<keyword evidence="3" id="KW-0677">Repeat</keyword>
<evidence type="ECO:0000256" key="2">
    <source>
        <dbReference type="ARBA" id="ARBA00022723"/>
    </source>
</evidence>
<dbReference type="Proteomes" id="UP000515158">
    <property type="component" value="Unplaced"/>
</dbReference>
<reference evidence="11" key="1">
    <citation type="submission" date="2025-08" db="UniProtKB">
        <authorList>
            <consortium name="RefSeq"/>
        </authorList>
    </citation>
    <scope>IDENTIFICATION</scope>
    <source>
        <tissue evidence="11">Total insect</tissue>
    </source>
</reference>
<dbReference type="InterPro" id="IPR013087">
    <property type="entry name" value="Znf_C2H2_type"/>
</dbReference>
<dbReference type="GeneID" id="117642574"/>
<dbReference type="GO" id="GO:0000122">
    <property type="term" value="P:negative regulation of transcription by RNA polymerase II"/>
    <property type="evidence" value="ECO:0007669"/>
    <property type="project" value="UniProtKB-ARBA"/>
</dbReference>
<evidence type="ECO:0000256" key="8">
    <source>
        <dbReference type="PROSITE-ProRule" id="PRU00042"/>
    </source>
</evidence>
<dbReference type="Pfam" id="PF00096">
    <property type="entry name" value="zf-C2H2"/>
    <property type="match status" value="2"/>
</dbReference>
<organism evidence="11">
    <name type="scientific">Thrips palmi</name>
    <name type="common">Melon thrips</name>
    <dbReference type="NCBI Taxonomy" id="161013"/>
    <lineage>
        <taxon>Eukaryota</taxon>
        <taxon>Metazoa</taxon>
        <taxon>Ecdysozoa</taxon>
        <taxon>Arthropoda</taxon>
        <taxon>Hexapoda</taxon>
        <taxon>Insecta</taxon>
        <taxon>Pterygota</taxon>
        <taxon>Neoptera</taxon>
        <taxon>Paraneoptera</taxon>
        <taxon>Thysanoptera</taxon>
        <taxon>Terebrantia</taxon>
        <taxon>Thripoidea</taxon>
        <taxon>Thripidae</taxon>
        <taxon>Thrips</taxon>
    </lineage>
</organism>
<comment type="subcellular location">
    <subcellularLocation>
        <location evidence="1">Nucleus</location>
    </subcellularLocation>
</comment>
<evidence type="ECO:0000313" key="11">
    <source>
        <dbReference type="RefSeq" id="XP_034236763.1"/>
    </source>
</evidence>
<keyword evidence="7" id="KW-0539">Nucleus</keyword>
<dbReference type="PROSITE" id="PS00028">
    <property type="entry name" value="ZINC_FINGER_C2H2_1"/>
    <property type="match status" value="2"/>
</dbReference>
<keyword evidence="5" id="KW-0862">Zinc</keyword>
<dbReference type="Gene3D" id="3.30.160.60">
    <property type="entry name" value="Classic Zinc Finger"/>
    <property type="match status" value="2"/>
</dbReference>
<keyword evidence="2" id="KW-0479">Metal-binding</keyword>
<name>A0A6P8YAX0_THRPL</name>
<evidence type="ECO:0000256" key="3">
    <source>
        <dbReference type="ARBA" id="ARBA00022737"/>
    </source>
</evidence>
<dbReference type="FunFam" id="3.30.160.60:FF:001465">
    <property type="entry name" value="Zinc finger protein 560"/>
    <property type="match status" value="1"/>
</dbReference>
<gene>
    <name evidence="11" type="primary">LOC117642574</name>
</gene>
<dbReference type="InParanoid" id="A0A6P8YAX0"/>
<proteinExistence type="predicted"/>
<keyword evidence="10" id="KW-1185">Reference proteome</keyword>
<evidence type="ECO:0000313" key="10">
    <source>
        <dbReference type="Proteomes" id="UP000515158"/>
    </source>
</evidence>
<dbReference type="SMART" id="SM00355">
    <property type="entry name" value="ZnF_C2H2"/>
    <property type="match status" value="2"/>
</dbReference>
<sequence length="170" mass="19462">MTLTENPSVYSLLNFPRLLSSSVRLFTEVLYSEDDLRVGLRAAHRATQCTSRFSCGQDPPLVDPTSRFERRFCWSMASKLRGDAAQQPTSFRRTAHVGTRTGEKQLECAVCQKKFGYPSHLEIHLRTHTGEKPFECTVCLKKFYNASHLRNHVRIHTGEKPFECILSEKV</sequence>
<dbReference type="FunFam" id="3.30.160.60:FF:001498">
    <property type="entry name" value="Zinc finger protein 404"/>
    <property type="match status" value="1"/>
</dbReference>
<dbReference type="RefSeq" id="XP_034236763.1">
    <property type="nucleotide sequence ID" value="XM_034380872.1"/>
</dbReference>
<evidence type="ECO:0000259" key="9">
    <source>
        <dbReference type="PROSITE" id="PS50157"/>
    </source>
</evidence>
<dbReference type="KEGG" id="tpal:117642574"/>
<feature type="domain" description="C2H2-type" evidence="9">
    <location>
        <begin position="134"/>
        <end position="161"/>
    </location>
</feature>
<dbReference type="PROSITE" id="PS50157">
    <property type="entry name" value="ZINC_FINGER_C2H2_2"/>
    <property type="match status" value="2"/>
</dbReference>
<dbReference type="AlphaFoldDB" id="A0A6P8YAX0"/>